<gene>
    <name evidence="1" type="ORF">S06H3_50180</name>
</gene>
<dbReference type="AlphaFoldDB" id="X1NAT6"/>
<sequence length="122" mass="13509">MPEPNRAFELPDWWSELNNPEPVILVNQGTLAKNPDDLIVPTIKGLKDERLLVVAVPVHEGQMQETPANVRAEPFIPFGHLLPHVNVMVTNGGYGGTQLALAHGIDEETSHDIVLLFLNSRF</sequence>
<dbReference type="SUPFAM" id="SSF53756">
    <property type="entry name" value="UDP-Glycosyltransferase/glycogen phosphorylase"/>
    <property type="match status" value="1"/>
</dbReference>
<protein>
    <submittedName>
        <fullName evidence="1">Uncharacterized protein</fullName>
    </submittedName>
</protein>
<accession>X1NAT6</accession>
<organism evidence="1">
    <name type="scientific">marine sediment metagenome</name>
    <dbReference type="NCBI Taxonomy" id="412755"/>
    <lineage>
        <taxon>unclassified sequences</taxon>
        <taxon>metagenomes</taxon>
        <taxon>ecological metagenomes</taxon>
    </lineage>
</organism>
<dbReference type="Gene3D" id="3.40.50.2000">
    <property type="entry name" value="Glycogen Phosphorylase B"/>
    <property type="match status" value="1"/>
</dbReference>
<comment type="caution">
    <text evidence="1">The sequence shown here is derived from an EMBL/GenBank/DDBJ whole genome shotgun (WGS) entry which is preliminary data.</text>
</comment>
<proteinExistence type="predicted"/>
<evidence type="ECO:0000313" key="1">
    <source>
        <dbReference type="EMBL" id="GAI41122.1"/>
    </source>
</evidence>
<dbReference type="EMBL" id="BARV01031742">
    <property type="protein sequence ID" value="GAI41122.1"/>
    <property type="molecule type" value="Genomic_DNA"/>
</dbReference>
<reference evidence="1" key="1">
    <citation type="journal article" date="2014" name="Front. Microbiol.">
        <title>High frequency of phylogenetically diverse reductive dehalogenase-homologous genes in deep subseafloor sedimentary metagenomes.</title>
        <authorList>
            <person name="Kawai M."/>
            <person name="Futagami T."/>
            <person name="Toyoda A."/>
            <person name="Takaki Y."/>
            <person name="Nishi S."/>
            <person name="Hori S."/>
            <person name="Arai W."/>
            <person name="Tsubouchi T."/>
            <person name="Morono Y."/>
            <person name="Uchiyama I."/>
            <person name="Ito T."/>
            <person name="Fujiyama A."/>
            <person name="Inagaki F."/>
            <person name="Takami H."/>
        </authorList>
    </citation>
    <scope>NUCLEOTIDE SEQUENCE</scope>
    <source>
        <strain evidence="1">Expedition CK06-06</strain>
    </source>
</reference>
<name>X1NAT6_9ZZZZ</name>